<reference evidence="2 3" key="1">
    <citation type="submission" date="2016-06" db="EMBL/GenBank/DDBJ databases">
        <title>Insight into the functional genes involving in sulfur oxidation in Pearl River water.</title>
        <authorList>
            <person name="Luo J."/>
            <person name="Tan X."/>
            <person name="Lin W."/>
        </authorList>
    </citation>
    <scope>NUCLEOTIDE SEQUENCE [LARGE SCALE GENOMIC DNA]</scope>
    <source>
        <strain evidence="2 3">LS2</strain>
    </source>
</reference>
<evidence type="ECO:0000313" key="2">
    <source>
        <dbReference type="EMBL" id="ANJ66702.1"/>
    </source>
</evidence>
<gene>
    <name evidence="2" type="ORF">A9404_04315</name>
</gene>
<feature type="transmembrane region" description="Helical" evidence="1">
    <location>
        <begin position="127"/>
        <end position="145"/>
    </location>
</feature>
<dbReference type="KEGG" id="haz:A9404_04315"/>
<keyword evidence="3" id="KW-1185">Reference proteome</keyword>
<evidence type="ECO:0008006" key="4">
    <source>
        <dbReference type="Google" id="ProtNLM"/>
    </source>
</evidence>
<protein>
    <recommendedName>
        <fullName evidence="4">DUF3592 domain-containing protein</fullName>
    </recommendedName>
</protein>
<evidence type="ECO:0000313" key="3">
    <source>
        <dbReference type="Proteomes" id="UP000078596"/>
    </source>
</evidence>
<name>A0A191ZFS2_9GAMM</name>
<keyword evidence="1" id="KW-0812">Transmembrane</keyword>
<dbReference type="RefSeq" id="WP_066099013.1">
    <property type="nucleotide sequence ID" value="NZ_CP016027.1"/>
</dbReference>
<organism evidence="2 3">
    <name type="scientific">Halothiobacillus diazotrophicus</name>
    <dbReference type="NCBI Taxonomy" id="1860122"/>
    <lineage>
        <taxon>Bacteria</taxon>
        <taxon>Pseudomonadati</taxon>
        <taxon>Pseudomonadota</taxon>
        <taxon>Gammaproteobacteria</taxon>
        <taxon>Chromatiales</taxon>
        <taxon>Halothiobacillaceae</taxon>
        <taxon>Halothiobacillus</taxon>
    </lineage>
</organism>
<dbReference type="AlphaFoldDB" id="A0A191ZFS2"/>
<sequence>MFGLFRNPVIALCLIGFGVMLVYAGHKNGHEFGAMRDHGKTAVAEITRLEWREKKSNHDDRTYSAKVRFTTEDGQVVHEETSIPKEFGRDLRSKAVPAVMTVRYLPESPTTFWDVRTEDSSDAQGAIGGYMLFAGLVMLVLSFLFKDRGGSAGRQRR</sequence>
<dbReference type="Proteomes" id="UP000078596">
    <property type="component" value="Chromosome"/>
</dbReference>
<proteinExistence type="predicted"/>
<dbReference type="EMBL" id="CP016027">
    <property type="protein sequence ID" value="ANJ66702.1"/>
    <property type="molecule type" value="Genomic_DNA"/>
</dbReference>
<keyword evidence="1" id="KW-1133">Transmembrane helix</keyword>
<accession>A0A191ZFS2</accession>
<evidence type="ECO:0000256" key="1">
    <source>
        <dbReference type="SAM" id="Phobius"/>
    </source>
</evidence>
<keyword evidence="1" id="KW-0472">Membrane</keyword>